<comment type="caution">
    <text evidence="3">The sequence shown here is derived from an EMBL/GenBank/DDBJ whole genome shotgun (WGS) entry which is preliminary data.</text>
</comment>
<feature type="domain" description="Ribonuclease H1 N-terminal" evidence="2">
    <location>
        <begin position="137"/>
        <end position="178"/>
    </location>
</feature>
<accession>A0AA39PBD7</accession>
<reference evidence="3" key="1">
    <citation type="submission" date="2023-06" db="EMBL/GenBank/DDBJ databases">
        <authorList>
            <consortium name="Lawrence Berkeley National Laboratory"/>
            <person name="Ahrendt S."/>
            <person name="Sahu N."/>
            <person name="Indic B."/>
            <person name="Wong-Bajracharya J."/>
            <person name="Merenyi Z."/>
            <person name="Ke H.-M."/>
            <person name="Monk M."/>
            <person name="Kocsube S."/>
            <person name="Drula E."/>
            <person name="Lipzen A."/>
            <person name="Balint B."/>
            <person name="Henrissat B."/>
            <person name="Andreopoulos B."/>
            <person name="Martin F.M."/>
            <person name="Harder C.B."/>
            <person name="Rigling D."/>
            <person name="Ford K.L."/>
            <person name="Foster G.D."/>
            <person name="Pangilinan J."/>
            <person name="Papanicolaou A."/>
            <person name="Barry K."/>
            <person name="LaButti K."/>
            <person name="Viragh M."/>
            <person name="Koriabine M."/>
            <person name="Yan M."/>
            <person name="Riley R."/>
            <person name="Champramary S."/>
            <person name="Plett K.L."/>
            <person name="Tsai I.J."/>
            <person name="Slot J."/>
            <person name="Sipos G."/>
            <person name="Plett J."/>
            <person name="Nagy L.G."/>
            <person name="Grigoriev I.V."/>
        </authorList>
    </citation>
    <scope>NUCLEOTIDE SEQUENCE</scope>
    <source>
        <strain evidence="3">HWK02</strain>
    </source>
</reference>
<evidence type="ECO:0000313" key="4">
    <source>
        <dbReference type="Proteomes" id="UP001175228"/>
    </source>
</evidence>
<name>A0AA39PBD7_9AGAR</name>
<dbReference type="EMBL" id="JAUEPU010000074">
    <property type="protein sequence ID" value="KAK0481087.1"/>
    <property type="molecule type" value="Genomic_DNA"/>
</dbReference>
<evidence type="ECO:0000313" key="3">
    <source>
        <dbReference type="EMBL" id="KAK0481087.1"/>
    </source>
</evidence>
<dbReference type="InterPro" id="IPR011320">
    <property type="entry name" value="RNase_H1_N"/>
</dbReference>
<evidence type="ECO:0000256" key="1">
    <source>
        <dbReference type="SAM" id="MobiDB-lite"/>
    </source>
</evidence>
<dbReference type="AlphaFoldDB" id="A0AA39PBD7"/>
<keyword evidence="4" id="KW-1185">Reference proteome</keyword>
<feature type="compositionally biased region" description="Polar residues" evidence="1">
    <location>
        <begin position="105"/>
        <end position="124"/>
    </location>
</feature>
<protein>
    <recommendedName>
        <fullName evidence="2">Ribonuclease H1 N-terminal domain-containing protein</fullName>
    </recommendedName>
</protein>
<dbReference type="Pfam" id="PF01693">
    <property type="entry name" value="Cauli_VI"/>
    <property type="match status" value="1"/>
</dbReference>
<proteinExistence type="predicted"/>
<organism evidence="3 4">
    <name type="scientific">Armillaria luteobubalina</name>
    <dbReference type="NCBI Taxonomy" id="153913"/>
    <lineage>
        <taxon>Eukaryota</taxon>
        <taxon>Fungi</taxon>
        <taxon>Dikarya</taxon>
        <taxon>Basidiomycota</taxon>
        <taxon>Agaricomycotina</taxon>
        <taxon>Agaricomycetes</taxon>
        <taxon>Agaricomycetidae</taxon>
        <taxon>Agaricales</taxon>
        <taxon>Marasmiineae</taxon>
        <taxon>Physalacriaceae</taxon>
        <taxon>Armillaria</taxon>
    </lineage>
</organism>
<evidence type="ECO:0000259" key="2">
    <source>
        <dbReference type="Pfam" id="PF01693"/>
    </source>
</evidence>
<gene>
    <name evidence="3" type="ORF">EDD18DRAFT_1363181</name>
</gene>
<feature type="region of interest" description="Disordered" evidence="1">
    <location>
        <begin position="87"/>
        <end position="126"/>
    </location>
</feature>
<feature type="compositionally biased region" description="Low complexity" evidence="1">
    <location>
        <begin position="93"/>
        <end position="104"/>
    </location>
</feature>
<sequence>MVTKTPETLPETLTAMQLAQIIQALEQLGFVVGPANTSGGSTMANSLGDSDHVFTSQGGNIGPPGGGGGAPGAGCVAVATAYHHVHMAKKESTPTTPSKSSNTEIRSVQGTPLQGSQCSPTPGTMYSPRIRRSTAAWYTVTVGYEVGVFQGWDVIALLVLHVSGPVYLRHPSCAAAQAHYNNALERGDVEIVLRDNSDDE</sequence>
<dbReference type="Proteomes" id="UP001175228">
    <property type="component" value="Unassembled WGS sequence"/>
</dbReference>